<dbReference type="SUPFAM" id="SSF53649">
    <property type="entry name" value="Alkaline phosphatase-like"/>
    <property type="match status" value="1"/>
</dbReference>
<dbReference type="GO" id="GO:0046872">
    <property type="term" value="F:metal ion binding"/>
    <property type="evidence" value="ECO:0007669"/>
    <property type="project" value="UniProtKB-KW"/>
</dbReference>
<feature type="binding site" evidence="3">
    <location>
        <position position="285"/>
    </location>
    <ligand>
        <name>Mg(2+)</name>
        <dbReference type="ChEBI" id="CHEBI:18420"/>
    </ligand>
</feature>
<feature type="binding site" evidence="3">
    <location>
        <position position="495"/>
    </location>
    <ligand>
        <name>Zn(2+)</name>
        <dbReference type="ChEBI" id="CHEBI:29105"/>
        <label>2</label>
    </ligand>
</feature>
<evidence type="ECO:0000313" key="6">
    <source>
        <dbReference type="EMBL" id="KDR76218.1"/>
    </source>
</evidence>
<evidence type="ECO:0000256" key="5">
    <source>
        <dbReference type="SAM" id="SignalP"/>
    </source>
</evidence>
<dbReference type="InterPro" id="IPR017850">
    <property type="entry name" value="Alkaline_phosphatase_core_sf"/>
</dbReference>
<dbReference type="HOGENOM" id="CLU_008539_3_0_1"/>
<dbReference type="STRING" id="685588.A0A067TB39"/>
<feature type="binding site" evidence="3">
    <location>
        <position position="624"/>
    </location>
    <ligand>
        <name>Zn(2+)</name>
        <dbReference type="ChEBI" id="CHEBI:29105"/>
        <label>2</label>
    </ligand>
</feature>
<dbReference type="Pfam" id="PF00245">
    <property type="entry name" value="Alk_phosphatase"/>
    <property type="match status" value="1"/>
</dbReference>
<feature type="binding site" evidence="3">
    <location>
        <position position="444"/>
    </location>
    <ligand>
        <name>Mg(2+)</name>
        <dbReference type="ChEBI" id="CHEBI:18420"/>
    </ligand>
</feature>
<dbReference type="GO" id="GO:0004035">
    <property type="term" value="F:alkaline phosphatase activity"/>
    <property type="evidence" value="ECO:0007669"/>
    <property type="project" value="UniProtKB-EC"/>
</dbReference>
<dbReference type="PANTHER" id="PTHR11596:SF72">
    <property type="entry name" value="ALKALINE PHOSPHATASE"/>
    <property type="match status" value="1"/>
</dbReference>
<feature type="binding site" evidence="3">
    <location>
        <position position="453"/>
    </location>
    <ligand>
        <name>Zn(2+)</name>
        <dbReference type="ChEBI" id="CHEBI:29105"/>
        <label>2</label>
    </ligand>
</feature>
<name>A0A067TB39_GALM3</name>
<feature type="active site" description="Phosphoserine intermediate" evidence="2">
    <location>
        <position position="224"/>
    </location>
</feature>
<dbReference type="Proteomes" id="UP000027222">
    <property type="component" value="Unassembled WGS sequence"/>
</dbReference>
<feature type="chain" id="PRO_5001646709" description="alkaline phosphatase" evidence="5">
    <location>
        <begin position="21"/>
        <end position="664"/>
    </location>
</feature>
<evidence type="ECO:0000256" key="2">
    <source>
        <dbReference type="PIRSR" id="PIRSR601952-1"/>
    </source>
</evidence>
<evidence type="ECO:0000256" key="3">
    <source>
        <dbReference type="PIRSR" id="PIRSR601952-2"/>
    </source>
</evidence>
<feature type="binding site" evidence="3">
    <location>
        <position position="175"/>
    </location>
    <ligand>
        <name>Mg(2+)</name>
        <dbReference type="ChEBI" id="CHEBI:18420"/>
    </ligand>
</feature>
<evidence type="ECO:0000313" key="7">
    <source>
        <dbReference type="Proteomes" id="UP000027222"/>
    </source>
</evidence>
<dbReference type="Gene3D" id="3.40.720.10">
    <property type="entry name" value="Alkaline Phosphatase, subunit A"/>
    <property type="match status" value="1"/>
</dbReference>
<dbReference type="EC" id="3.1.3.1" evidence="1"/>
<dbReference type="PANTHER" id="PTHR11596">
    <property type="entry name" value="ALKALINE PHOSPHATASE"/>
    <property type="match status" value="1"/>
</dbReference>
<keyword evidence="7" id="KW-1185">Reference proteome</keyword>
<reference evidence="7" key="1">
    <citation type="journal article" date="2014" name="Proc. Natl. Acad. Sci. U.S.A.">
        <title>Extensive sampling of basidiomycete genomes demonstrates inadequacy of the white-rot/brown-rot paradigm for wood decay fungi.</title>
        <authorList>
            <person name="Riley R."/>
            <person name="Salamov A.A."/>
            <person name="Brown D.W."/>
            <person name="Nagy L.G."/>
            <person name="Floudas D."/>
            <person name="Held B.W."/>
            <person name="Levasseur A."/>
            <person name="Lombard V."/>
            <person name="Morin E."/>
            <person name="Otillar R."/>
            <person name="Lindquist E.A."/>
            <person name="Sun H."/>
            <person name="LaButti K.M."/>
            <person name="Schmutz J."/>
            <person name="Jabbour D."/>
            <person name="Luo H."/>
            <person name="Baker S.E."/>
            <person name="Pisabarro A.G."/>
            <person name="Walton J.D."/>
            <person name="Blanchette R.A."/>
            <person name="Henrissat B."/>
            <person name="Martin F."/>
            <person name="Cullen D."/>
            <person name="Hibbett D.S."/>
            <person name="Grigoriev I.V."/>
        </authorList>
    </citation>
    <scope>NUCLEOTIDE SEQUENCE [LARGE SCALE GENOMIC DNA]</scope>
    <source>
        <strain evidence="7">CBS 339.88</strain>
    </source>
</reference>
<sequence>MPTRTSVLFVTLASIGLASAQTFQRLGACPTLGCVFPPDQTDFLAGQLFDIRLEVHAPVNGSEASKGGVADEKFSFCIQSGNGACQDVTKFFGIKDSVLEKWSFSYFEDLFAKDAGTPSVVNVASKAYRALHLSKPGTYTAKLTYNGGSTTAATWVVRQPATVRKAKNVLFFIGDGMTQAMITAARLIAHKSINGKYQTLMQMDQMDNLGHQMTHSIDSFITDSANSATALYTGKKSTVNALNVYADSSKNSFDDPKVETIAELFRRRIGGALGIVSTAFIADATPAALCAHTRDRNQYQGVITEYLNSATTVNATFAWPTSCEGPDVIFGGGAEQFIAGPGSPNGTDYYKAFQAKGYNVIYNNTQLQAAGTKDKTLGIFSISNMAKWIERNVLKDNLKGQKNSPTGDGTDATDQPGLKEMTLKAIDILQTRTKKNEGWFMMSEAASIDKMMHVLDYDRALGELLELDDTIRASIAHLKKIGEYENTLIVITADHGHGFDVFGGADTKYLAAQTTDRKKRGAVGVYTNSGQSGYTVAEDSLPNNQTLAIGAQGPNFPVQWNPRYAFAAGFGANPDHRETYTLNLNGPRVPAVSSPDGIIVNPADNANGFTVQGTLDTTESQGVHSLTDVSVFANGPGSEAFRGVYNSVDIFFKIADALALGRTN</sequence>
<keyword evidence="3" id="KW-0479">Metal-binding</keyword>
<comment type="cofactor">
    <cofactor evidence="3">
        <name>Zn(2+)</name>
        <dbReference type="ChEBI" id="CHEBI:29105"/>
    </cofactor>
    <text evidence="3">Binds 2 Zn(2+) ions.</text>
</comment>
<dbReference type="AlphaFoldDB" id="A0A067TB39"/>
<dbReference type="CDD" id="cd16012">
    <property type="entry name" value="ALP"/>
    <property type="match status" value="1"/>
</dbReference>
<evidence type="ECO:0000256" key="4">
    <source>
        <dbReference type="RuleBase" id="RU003946"/>
    </source>
</evidence>
<feature type="binding site" evidence="3">
    <location>
        <position position="494"/>
    </location>
    <ligand>
        <name>Zn(2+)</name>
        <dbReference type="ChEBI" id="CHEBI:29105"/>
        <label>2</label>
    </ligand>
</feature>
<keyword evidence="3" id="KW-0460">Magnesium</keyword>
<dbReference type="InterPro" id="IPR001952">
    <property type="entry name" value="Alkaline_phosphatase"/>
</dbReference>
<feature type="signal peptide" evidence="5">
    <location>
        <begin position="1"/>
        <end position="20"/>
    </location>
</feature>
<gene>
    <name evidence="6" type="ORF">GALMADRAFT_466213</name>
</gene>
<accession>A0A067TB39</accession>
<dbReference type="EMBL" id="KL142379">
    <property type="protein sequence ID" value="KDR76218.1"/>
    <property type="molecule type" value="Genomic_DNA"/>
</dbReference>
<dbReference type="PRINTS" id="PR00113">
    <property type="entry name" value="ALKPHPHTASE"/>
</dbReference>
<comment type="similarity">
    <text evidence="4">Belongs to the alkaline phosphatase family.</text>
</comment>
<evidence type="ECO:0000256" key="1">
    <source>
        <dbReference type="ARBA" id="ARBA00012647"/>
    </source>
</evidence>
<proteinExistence type="inferred from homology"/>
<organism evidence="6 7">
    <name type="scientific">Galerina marginata (strain CBS 339.88)</name>
    <dbReference type="NCBI Taxonomy" id="685588"/>
    <lineage>
        <taxon>Eukaryota</taxon>
        <taxon>Fungi</taxon>
        <taxon>Dikarya</taxon>
        <taxon>Basidiomycota</taxon>
        <taxon>Agaricomycotina</taxon>
        <taxon>Agaricomycetes</taxon>
        <taxon>Agaricomycetidae</taxon>
        <taxon>Agaricales</taxon>
        <taxon>Agaricineae</taxon>
        <taxon>Strophariaceae</taxon>
        <taxon>Galerina</taxon>
    </lineage>
</organism>
<keyword evidence="5" id="KW-0732">Signal</keyword>
<comment type="cofactor">
    <cofactor evidence="3">
        <name>Mg(2+)</name>
        <dbReference type="ChEBI" id="CHEBI:18420"/>
    </cofactor>
    <text evidence="3">Binds 1 Mg(2+) ion.</text>
</comment>
<keyword evidence="3" id="KW-0862">Zinc</keyword>
<protein>
    <recommendedName>
        <fullName evidence="1">alkaline phosphatase</fullName>
        <ecNumber evidence="1">3.1.3.1</ecNumber>
    </recommendedName>
</protein>
<dbReference type="OrthoDB" id="5818554at2759"/>
<dbReference type="SMART" id="SM00098">
    <property type="entry name" value="alkPPc"/>
    <property type="match status" value="1"/>
</dbReference>
<feature type="binding site" evidence="3">
    <location>
        <position position="283"/>
    </location>
    <ligand>
        <name>Mg(2+)</name>
        <dbReference type="ChEBI" id="CHEBI:18420"/>
    </ligand>
</feature>
<feature type="binding site" evidence="3">
    <location>
        <position position="449"/>
    </location>
    <ligand>
        <name>Zn(2+)</name>
        <dbReference type="ChEBI" id="CHEBI:29105"/>
        <label>2</label>
    </ligand>
</feature>